<dbReference type="HOGENOM" id="CLU_832256_0_0_1"/>
<evidence type="ECO:0000313" key="2">
    <source>
        <dbReference type="Proteomes" id="UP000000305"/>
    </source>
</evidence>
<accession>E9GKN2</accession>
<dbReference type="AlphaFoldDB" id="E9GKN2"/>
<dbReference type="InParanoid" id="E9GKN2"/>
<gene>
    <name evidence="1" type="ORF">DAPPUDRAFT_244307</name>
</gene>
<organism evidence="1 2">
    <name type="scientific">Daphnia pulex</name>
    <name type="common">Water flea</name>
    <dbReference type="NCBI Taxonomy" id="6669"/>
    <lineage>
        <taxon>Eukaryota</taxon>
        <taxon>Metazoa</taxon>
        <taxon>Ecdysozoa</taxon>
        <taxon>Arthropoda</taxon>
        <taxon>Crustacea</taxon>
        <taxon>Branchiopoda</taxon>
        <taxon>Diplostraca</taxon>
        <taxon>Cladocera</taxon>
        <taxon>Anomopoda</taxon>
        <taxon>Daphniidae</taxon>
        <taxon>Daphnia</taxon>
    </lineage>
</organism>
<dbReference type="PhylomeDB" id="E9GKN2"/>
<keyword evidence="2" id="KW-1185">Reference proteome</keyword>
<dbReference type="Proteomes" id="UP000000305">
    <property type="component" value="Unassembled WGS sequence"/>
</dbReference>
<dbReference type="EMBL" id="GL732549">
    <property type="protein sequence ID" value="EFX80032.1"/>
    <property type="molecule type" value="Genomic_DNA"/>
</dbReference>
<evidence type="ECO:0000313" key="1">
    <source>
        <dbReference type="EMBL" id="EFX80032.1"/>
    </source>
</evidence>
<protein>
    <submittedName>
        <fullName evidence="1">Uncharacterized protein</fullName>
    </submittedName>
</protein>
<reference evidence="1 2" key="1">
    <citation type="journal article" date="2011" name="Science">
        <title>The ecoresponsive genome of Daphnia pulex.</title>
        <authorList>
            <person name="Colbourne J.K."/>
            <person name="Pfrender M.E."/>
            <person name="Gilbert D."/>
            <person name="Thomas W.K."/>
            <person name="Tucker A."/>
            <person name="Oakley T.H."/>
            <person name="Tokishita S."/>
            <person name="Aerts A."/>
            <person name="Arnold G.J."/>
            <person name="Basu M.K."/>
            <person name="Bauer D.J."/>
            <person name="Caceres C.E."/>
            <person name="Carmel L."/>
            <person name="Casola C."/>
            <person name="Choi J.H."/>
            <person name="Detter J.C."/>
            <person name="Dong Q."/>
            <person name="Dusheyko S."/>
            <person name="Eads B.D."/>
            <person name="Frohlich T."/>
            <person name="Geiler-Samerotte K.A."/>
            <person name="Gerlach D."/>
            <person name="Hatcher P."/>
            <person name="Jogdeo S."/>
            <person name="Krijgsveld J."/>
            <person name="Kriventseva E.V."/>
            <person name="Kultz D."/>
            <person name="Laforsch C."/>
            <person name="Lindquist E."/>
            <person name="Lopez J."/>
            <person name="Manak J.R."/>
            <person name="Muller J."/>
            <person name="Pangilinan J."/>
            <person name="Patwardhan R.P."/>
            <person name="Pitluck S."/>
            <person name="Pritham E.J."/>
            <person name="Rechtsteiner A."/>
            <person name="Rho M."/>
            <person name="Rogozin I.B."/>
            <person name="Sakarya O."/>
            <person name="Salamov A."/>
            <person name="Schaack S."/>
            <person name="Shapiro H."/>
            <person name="Shiga Y."/>
            <person name="Skalitzky C."/>
            <person name="Smith Z."/>
            <person name="Souvorov A."/>
            <person name="Sung W."/>
            <person name="Tang Z."/>
            <person name="Tsuchiya D."/>
            <person name="Tu H."/>
            <person name="Vos H."/>
            <person name="Wang M."/>
            <person name="Wolf Y.I."/>
            <person name="Yamagata H."/>
            <person name="Yamada T."/>
            <person name="Ye Y."/>
            <person name="Shaw J.R."/>
            <person name="Andrews J."/>
            <person name="Crease T.J."/>
            <person name="Tang H."/>
            <person name="Lucas S.M."/>
            <person name="Robertson H.M."/>
            <person name="Bork P."/>
            <person name="Koonin E.V."/>
            <person name="Zdobnov E.M."/>
            <person name="Grigoriev I.V."/>
            <person name="Lynch M."/>
            <person name="Boore J.L."/>
        </authorList>
    </citation>
    <scope>NUCLEOTIDE SEQUENCE [LARGE SCALE GENOMIC DNA]</scope>
</reference>
<name>E9GKN2_DAPPU</name>
<proteinExistence type="predicted"/>
<dbReference type="KEGG" id="dpx:DAPPUDRAFT_244307"/>
<sequence length="334" mass="37862">MNEIHALPFAKTQSGLVKLDDVGWKKQLKLKNWNRRSYVKWLWKWRLTEEIPLLVQNVAMSMDEVIEESRAANVTTYEESNVWDDWEPDLESIEFSILEKSGSLEQSTVHNQSSINAVEEPKAIGIELPISIVARHPEHINVSNGVVKLSNKERLGAFIDGREVKWFELDKSGHGRVLIALHQDLKKLLSYINAQSAHQFAESDILLANGIFVGSLEKRHNIINAMQRSSKKCPGKTPTCVLRFYSVSEKVKFVHLADFCSQCGPVNHIQTEVTKEGKKTVFVELAVKRSVAEAFLKIWAKGCQINNTSCVMLMSHFITIHKKTDAAKDLLTQN</sequence>